<feature type="transmembrane region" description="Helical" evidence="2">
    <location>
        <begin position="59"/>
        <end position="76"/>
    </location>
</feature>
<comment type="similarity">
    <text evidence="1">Belongs to the polysaccharide synthase family.</text>
</comment>
<dbReference type="STRING" id="1302690.BUE76_17075"/>
<keyword evidence="5" id="KW-1185">Reference proteome</keyword>
<sequence length="637" mass="71743">MKQRVEYWVYSLIEERIIPRWVIMLLDIGILLISLLVSYFLRFNLKVEAIWIEQFNQVVGYYLLGHIVTFLVMKTYAGMVRFTGLQDALRITAAVTIAHCFGWVYQSMNIGDVSVSVLFINFFIANFLLISYRLSVKSSFSYLSSRPNASRKALVYGASETGIAAKRILSSNKNLSAHVSGFIDDNHYKVGRKLDGVPVFHSSQLNELIEAHHIDTLVLALPKLSVERKQQIMEDCLQLGVKTMGVQMVNGVGTGELKAADIRELNIEDLLEREAIEVKNDLLSLELHGKVILVTGAAGSIGSELVRQILKFNPSKLILLDIAESPLHEFSLELKEKFAFHDFICCIGDVRNASRLQHLFTNYSPEIVFHAAAYKHVPLMENNPSEAILTNVKGTCLLADESLRHGVKRFIMVSTDKAVNPTNVMGASKRIAEIYVQSLCQYHRHSRTRFITTRFGNVLGSNGSVIPRFKQQIASGGPITITHPEITRYFMTIPEASQLVMEAAIMGKGGEIFVFDMGRPVKILDLARKMIKLSGFQPDKDIEICFTGLRPGEKLYEELLCNAENTLPTYHDKIMIAKTRQLDYEYSKRIIDELITVAAEMGSELEVVSRMKLLVPEFISNNSPFELIDQRAKAKIN</sequence>
<evidence type="ECO:0000259" key="3">
    <source>
        <dbReference type="Pfam" id="PF02719"/>
    </source>
</evidence>
<evidence type="ECO:0000256" key="1">
    <source>
        <dbReference type="ARBA" id="ARBA00007430"/>
    </source>
</evidence>
<dbReference type="Pfam" id="PF13727">
    <property type="entry name" value="CoA_binding_3"/>
    <property type="match status" value="1"/>
</dbReference>
<dbReference type="RefSeq" id="WP_073043043.1">
    <property type="nucleotide sequence ID" value="NZ_FQUO01000007.1"/>
</dbReference>
<dbReference type="Proteomes" id="UP000184368">
    <property type="component" value="Unassembled WGS sequence"/>
</dbReference>
<feature type="transmembrane region" description="Helical" evidence="2">
    <location>
        <begin position="117"/>
        <end position="136"/>
    </location>
</feature>
<dbReference type="InterPro" id="IPR051203">
    <property type="entry name" value="Polysaccharide_Synthase-Rel"/>
</dbReference>
<protein>
    <submittedName>
        <fullName evidence="4">NDP-sugar epimerase, includes UDP-GlcNAc-inverting 4,6-dehydratase FlaA1 and capsular polysaccharide biosynthesis protein EpsC</fullName>
    </submittedName>
</protein>
<dbReference type="InterPro" id="IPR036291">
    <property type="entry name" value="NAD(P)-bd_dom_sf"/>
</dbReference>
<dbReference type="PANTHER" id="PTHR43318:SF1">
    <property type="entry name" value="POLYSACCHARIDE BIOSYNTHESIS PROTEIN EPSC-RELATED"/>
    <property type="match status" value="1"/>
</dbReference>
<dbReference type="OrthoDB" id="9803111at2"/>
<gene>
    <name evidence="4" type="ORF">SAMN05444008_107222</name>
</gene>
<keyword evidence="2" id="KW-0472">Membrane</keyword>
<name>A0A1M5BA30_9BACT</name>
<dbReference type="EMBL" id="FQUO01000007">
    <property type="protein sequence ID" value="SHF39421.1"/>
    <property type="molecule type" value="Genomic_DNA"/>
</dbReference>
<dbReference type="Pfam" id="PF02719">
    <property type="entry name" value="Polysacc_synt_2"/>
    <property type="match status" value="1"/>
</dbReference>
<dbReference type="Gene3D" id="3.40.50.720">
    <property type="entry name" value="NAD(P)-binding Rossmann-like Domain"/>
    <property type="match status" value="2"/>
</dbReference>
<keyword evidence="2" id="KW-1133">Transmembrane helix</keyword>
<proteinExistence type="inferred from homology"/>
<dbReference type="CDD" id="cd05237">
    <property type="entry name" value="UDP_invert_4-6DH_SDR_e"/>
    <property type="match status" value="1"/>
</dbReference>
<evidence type="ECO:0000313" key="5">
    <source>
        <dbReference type="Proteomes" id="UP000184368"/>
    </source>
</evidence>
<evidence type="ECO:0000256" key="2">
    <source>
        <dbReference type="SAM" id="Phobius"/>
    </source>
</evidence>
<dbReference type="SUPFAM" id="SSF53335">
    <property type="entry name" value="S-adenosyl-L-methionine-dependent methyltransferases"/>
    <property type="match status" value="1"/>
</dbReference>
<accession>A0A1M5BA30</accession>
<dbReference type="SUPFAM" id="SSF51735">
    <property type="entry name" value="NAD(P)-binding Rossmann-fold domains"/>
    <property type="match status" value="1"/>
</dbReference>
<feature type="transmembrane region" description="Helical" evidence="2">
    <location>
        <begin position="21"/>
        <end position="39"/>
    </location>
</feature>
<feature type="domain" description="Polysaccharide biosynthesis protein CapD-like" evidence="3">
    <location>
        <begin position="292"/>
        <end position="578"/>
    </location>
</feature>
<dbReference type="PANTHER" id="PTHR43318">
    <property type="entry name" value="UDP-N-ACETYLGLUCOSAMINE 4,6-DEHYDRATASE"/>
    <property type="match status" value="1"/>
</dbReference>
<reference evidence="4 5" key="1">
    <citation type="submission" date="2016-11" db="EMBL/GenBank/DDBJ databases">
        <authorList>
            <person name="Jaros S."/>
            <person name="Januszkiewicz K."/>
            <person name="Wedrychowicz H."/>
        </authorList>
    </citation>
    <scope>NUCLEOTIDE SEQUENCE [LARGE SCALE GENOMIC DNA]</scope>
    <source>
        <strain evidence="4 5">DSM 26897</strain>
    </source>
</reference>
<evidence type="ECO:0000313" key="4">
    <source>
        <dbReference type="EMBL" id="SHF39421.1"/>
    </source>
</evidence>
<dbReference type="InterPro" id="IPR003869">
    <property type="entry name" value="Polysac_CapD-like"/>
</dbReference>
<organism evidence="4 5">
    <name type="scientific">Cnuella takakiae</name>
    <dbReference type="NCBI Taxonomy" id="1302690"/>
    <lineage>
        <taxon>Bacteria</taxon>
        <taxon>Pseudomonadati</taxon>
        <taxon>Bacteroidota</taxon>
        <taxon>Chitinophagia</taxon>
        <taxon>Chitinophagales</taxon>
        <taxon>Chitinophagaceae</taxon>
        <taxon>Cnuella</taxon>
    </lineage>
</organism>
<dbReference type="AlphaFoldDB" id="A0A1M5BA30"/>
<keyword evidence="2" id="KW-0812">Transmembrane</keyword>
<dbReference type="InterPro" id="IPR029063">
    <property type="entry name" value="SAM-dependent_MTases_sf"/>
</dbReference>